<comment type="caution">
    <text evidence="2">The sequence shown here is derived from an EMBL/GenBank/DDBJ whole genome shotgun (WGS) entry which is preliminary data.</text>
</comment>
<sequence length="344" mass="38095">MKKSITSISKLLIPLTGILSCFYAGAQDFTFSQFYEQPLLRNPALAGIFTGDIRVSLAHRDQWASVTTPFRTTSLSIEHKLPVGNKNDLVTVAAQMSQDGAGDIRLKRTHLLPAISYHKSLSDERDSYLTASFMGGPVFSQFDPTQLKFGDQYQNGSINQGTMQTIKSSGYSYWDLSAGLSYNTSFSDKTRFYIAAGLSHITNPVITSTTGSVSGFLSPRMSVNLGIHAPSGERGHVFGFADLFTQNGSKQVLGGLMYGINMREYDNGDPDIFYVGSFMRWGDALIPVVKIEFNHLSIGVSYDVNISRLKVVSNWRGGLEMTIAYRGFTKIRNSMIDRVRCTRF</sequence>
<feature type="chain" id="PRO_5020591701" evidence="1">
    <location>
        <begin position="27"/>
        <end position="344"/>
    </location>
</feature>
<dbReference type="InterPro" id="IPR019861">
    <property type="entry name" value="PorP/SprF_Bacteroidetes"/>
</dbReference>
<dbReference type="OrthoDB" id="1186563at2"/>
<dbReference type="EMBL" id="SNWP01000010">
    <property type="protein sequence ID" value="TDO28964.1"/>
    <property type="molecule type" value="Genomic_DNA"/>
</dbReference>
<dbReference type="PROSITE" id="PS51257">
    <property type="entry name" value="PROKAR_LIPOPROTEIN"/>
    <property type="match status" value="1"/>
</dbReference>
<dbReference type="RefSeq" id="WP_133473576.1">
    <property type="nucleotide sequence ID" value="NZ_SNWP01000010.1"/>
</dbReference>
<name>A0A4R6J183_9BACT</name>
<dbReference type="NCBIfam" id="TIGR03519">
    <property type="entry name" value="T9SS_PorP_fam"/>
    <property type="match status" value="1"/>
</dbReference>
<dbReference type="Pfam" id="PF11751">
    <property type="entry name" value="PorP_SprF"/>
    <property type="match status" value="1"/>
</dbReference>
<reference evidence="2 3" key="1">
    <citation type="submission" date="2019-03" db="EMBL/GenBank/DDBJ databases">
        <title>Genomic Encyclopedia of Archaeal and Bacterial Type Strains, Phase II (KMG-II): from individual species to whole genera.</title>
        <authorList>
            <person name="Goeker M."/>
        </authorList>
    </citation>
    <scope>NUCLEOTIDE SEQUENCE [LARGE SCALE GENOMIC DNA]</scope>
    <source>
        <strain evidence="2 3">DSM 28323</strain>
    </source>
</reference>
<organism evidence="2 3">
    <name type="scientific">Sediminibacterium goheungense</name>
    <dbReference type="NCBI Taxonomy" id="1086393"/>
    <lineage>
        <taxon>Bacteria</taxon>
        <taxon>Pseudomonadati</taxon>
        <taxon>Bacteroidota</taxon>
        <taxon>Chitinophagia</taxon>
        <taxon>Chitinophagales</taxon>
        <taxon>Chitinophagaceae</taxon>
        <taxon>Sediminibacterium</taxon>
    </lineage>
</organism>
<keyword evidence="1" id="KW-0732">Signal</keyword>
<keyword evidence="3" id="KW-1185">Reference proteome</keyword>
<gene>
    <name evidence="2" type="ORF">BC659_1046</name>
</gene>
<evidence type="ECO:0000256" key="1">
    <source>
        <dbReference type="SAM" id="SignalP"/>
    </source>
</evidence>
<feature type="signal peptide" evidence="1">
    <location>
        <begin position="1"/>
        <end position="26"/>
    </location>
</feature>
<accession>A0A4R6J183</accession>
<dbReference type="AlphaFoldDB" id="A0A4R6J183"/>
<evidence type="ECO:0000313" key="3">
    <source>
        <dbReference type="Proteomes" id="UP000295741"/>
    </source>
</evidence>
<protein>
    <submittedName>
        <fullName evidence="2">Type IX secretion system PorP/SprF family membrane protein</fullName>
    </submittedName>
</protein>
<proteinExistence type="predicted"/>
<dbReference type="Proteomes" id="UP000295741">
    <property type="component" value="Unassembled WGS sequence"/>
</dbReference>
<evidence type="ECO:0000313" key="2">
    <source>
        <dbReference type="EMBL" id="TDO28964.1"/>
    </source>
</evidence>